<dbReference type="GO" id="GO:0016301">
    <property type="term" value="F:kinase activity"/>
    <property type="evidence" value="ECO:0007669"/>
    <property type="project" value="UniProtKB-KW"/>
</dbReference>
<dbReference type="InterPro" id="IPR027417">
    <property type="entry name" value="P-loop_NTPase"/>
</dbReference>
<dbReference type="STRING" id="33960.TY91_10500"/>
<evidence type="ECO:0000313" key="3">
    <source>
        <dbReference type="Proteomes" id="UP000051845"/>
    </source>
</evidence>
<accession>A0A0R2BAI0</accession>
<keyword evidence="2" id="KW-0418">Kinase</keyword>
<dbReference type="Gene3D" id="3.40.50.300">
    <property type="entry name" value="P-loop containing nucleotide triphosphate hydrolases"/>
    <property type="match status" value="1"/>
</dbReference>
<reference evidence="2 3" key="1">
    <citation type="journal article" date="2015" name="Genome Announc.">
        <title>Expanding the biotechnology potential of lactobacilli through comparative genomics of 213 strains and associated genera.</title>
        <authorList>
            <person name="Sun Z."/>
            <person name="Harris H.M."/>
            <person name="McCann A."/>
            <person name="Guo C."/>
            <person name="Argimon S."/>
            <person name="Zhang W."/>
            <person name="Yang X."/>
            <person name="Jeffery I.B."/>
            <person name="Cooney J.C."/>
            <person name="Kagawa T.F."/>
            <person name="Liu W."/>
            <person name="Song Y."/>
            <person name="Salvetti E."/>
            <person name="Wrobel A."/>
            <person name="Rasinkangas P."/>
            <person name="Parkhill J."/>
            <person name="Rea M.C."/>
            <person name="O'Sullivan O."/>
            <person name="Ritari J."/>
            <person name="Douillard F.P."/>
            <person name="Paul Ross R."/>
            <person name="Yang R."/>
            <person name="Briner A.E."/>
            <person name="Felis G.E."/>
            <person name="de Vos W.M."/>
            <person name="Barrangou R."/>
            <person name="Klaenhammer T.R."/>
            <person name="Caufield P.W."/>
            <person name="Cui Y."/>
            <person name="Zhang H."/>
            <person name="O'Toole P.W."/>
        </authorList>
    </citation>
    <scope>NUCLEOTIDE SEQUENCE [LARGE SCALE GENOMIC DNA]</scope>
    <source>
        <strain evidence="2 3">DSM 20515</strain>
    </source>
</reference>
<dbReference type="Proteomes" id="UP000051845">
    <property type="component" value="Unassembled WGS sequence"/>
</dbReference>
<proteinExistence type="predicted"/>
<evidence type="ECO:0000259" key="1">
    <source>
        <dbReference type="SMART" id="SM00382"/>
    </source>
</evidence>
<organism evidence="2 3">
    <name type="scientific">Secundilactobacillus collinoides DSM 20515 = JCM 1123</name>
    <dbReference type="NCBI Taxonomy" id="1423733"/>
    <lineage>
        <taxon>Bacteria</taxon>
        <taxon>Bacillati</taxon>
        <taxon>Bacillota</taxon>
        <taxon>Bacilli</taxon>
        <taxon>Lactobacillales</taxon>
        <taxon>Lactobacillaceae</taxon>
        <taxon>Secundilactobacillus</taxon>
    </lineage>
</organism>
<gene>
    <name evidence="2" type="ORF">FC82_GL001962</name>
</gene>
<dbReference type="InterPro" id="IPR003593">
    <property type="entry name" value="AAA+_ATPase"/>
</dbReference>
<dbReference type="Pfam" id="PF09848">
    <property type="entry name" value="SLFN-g3_helicase"/>
    <property type="match status" value="1"/>
</dbReference>
<dbReference type="SUPFAM" id="SSF52540">
    <property type="entry name" value="P-loop containing nucleoside triphosphate hydrolases"/>
    <property type="match status" value="1"/>
</dbReference>
<dbReference type="PATRIC" id="fig|1423733.4.peg.2063"/>
<dbReference type="EMBL" id="AYYR01000043">
    <property type="protein sequence ID" value="KRM75813.1"/>
    <property type="molecule type" value="Genomic_DNA"/>
</dbReference>
<keyword evidence="2" id="KW-0808">Transferase</keyword>
<protein>
    <submittedName>
        <fullName evidence="2">Thymidine kinase</fullName>
    </submittedName>
</protein>
<dbReference type="SMART" id="SM00382">
    <property type="entry name" value="AAA"/>
    <property type="match status" value="1"/>
</dbReference>
<evidence type="ECO:0000313" key="2">
    <source>
        <dbReference type="EMBL" id="KRM75813.1"/>
    </source>
</evidence>
<name>A0A0R2BAI0_SECCO</name>
<feature type="domain" description="AAA+ ATPase" evidence="1">
    <location>
        <begin position="41"/>
        <end position="182"/>
    </location>
</feature>
<comment type="caution">
    <text evidence="2">The sequence shown here is derived from an EMBL/GenBank/DDBJ whole genome shotgun (WGS) entry which is preliminary data.</text>
</comment>
<sequence length="393" mass="45503">MTKPMNKVLKAQFFVDDLSDDQKAVITDINSYIKQGLSEKAHSIAVIEGAAGTGKSVVLMELVRQYMTDKRYKTALVVNHPELYKAYREMGTAIPNMDVSTIRRPTSLINDAEKNHKKYDIVFVDEAHLLYSKSEPYAHYRGQNQLTDLLNLAHVVIAVYDFEQVFQSKMYWDKDLLYKTIGNHPHKQFDMNFQYRMVASNEQVAWMDDLTAEKPMKPFPNNSKFEYKVFDTAGELFETIKTRNKEVGMSRVVATSGFPRIDGRHNVEMDTFSLPWDEWDPQRTPWAKREGSITQVGTIYTLQGFDLNYVGMIIGPSFGYDAKTDTMTVIPEKYSHKEVFKKRKDIQFSRDEYKAFIANVLNVLIKRGKYGLYLTAYDEALRARLIELYNTEK</sequence>
<dbReference type="InterPro" id="IPR018647">
    <property type="entry name" value="SLFN_3-like_DNA/RNA_helicase"/>
</dbReference>
<dbReference type="AlphaFoldDB" id="A0A0R2BAI0"/>